<feature type="transmembrane region" description="Helical" evidence="3">
    <location>
        <begin position="12"/>
        <end position="32"/>
    </location>
</feature>
<dbReference type="Gene3D" id="3.30.70.270">
    <property type="match status" value="1"/>
</dbReference>
<keyword evidence="6" id="KW-1185">Reference proteome</keyword>
<dbReference type="InterPro" id="IPR050469">
    <property type="entry name" value="Diguanylate_Cyclase"/>
</dbReference>
<comment type="catalytic activity">
    <reaction evidence="2">
        <text>2 GTP = 3',3'-c-di-GMP + 2 diphosphate</text>
        <dbReference type="Rhea" id="RHEA:24898"/>
        <dbReference type="ChEBI" id="CHEBI:33019"/>
        <dbReference type="ChEBI" id="CHEBI:37565"/>
        <dbReference type="ChEBI" id="CHEBI:58805"/>
        <dbReference type="EC" id="2.7.7.65"/>
    </reaction>
</comment>
<dbReference type="InterPro" id="IPR000160">
    <property type="entry name" value="GGDEF_dom"/>
</dbReference>
<dbReference type="NCBIfam" id="TIGR00254">
    <property type="entry name" value="GGDEF"/>
    <property type="match status" value="1"/>
</dbReference>
<feature type="transmembrane region" description="Helical" evidence="3">
    <location>
        <begin position="204"/>
        <end position="229"/>
    </location>
</feature>
<dbReference type="SMART" id="SM00267">
    <property type="entry name" value="GGDEF"/>
    <property type="match status" value="1"/>
</dbReference>
<accession>A0ABV2CR59</accession>
<protein>
    <recommendedName>
        <fullName evidence="1">diguanylate cyclase</fullName>
        <ecNumber evidence="1">2.7.7.65</ecNumber>
    </recommendedName>
</protein>
<comment type="caution">
    <text evidence="5">The sequence shown here is derived from an EMBL/GenBank/DDBJ whole genome shotgun (WGS) entry which is preliminary data.</text>
</comment>
<evidence type="ECO:0000256" key="3">
    <source>
        <dbReference type="SAM" id="Phobius"/>
    </source>
</evidence>
<evidence type="ECO:0000313" key="6">
    <source>
        <dbReference type="Proteomes" id="UP001548590"/>
    </source>
</evidence>
<keyword evidence="5" id="KW-0808">Transferase</keyword>
<feature type="transmembrane region" description="Helical" evidence="3">
    <location>
        <begin position="157"/>
        <end position="184"/>
    </location>
</feature>
<dbReference type="Proteomes" id="UP001548590">
    <property type="component" value="Unassembled WGS sequence"/>
</dbReference>
<dbReference type="EC" id="2.7.7.65" evidence="1"/>
<sequence length="401" mass="43141">MTSRMEALFDIRTVMMSVGLMLVAASVGMATAARMMPRFASLPLWTLVFLLQGCGMLLSSLRGAIATLLAILLSNLLMGAGQVLMPFALARDLAQPCPVRRLGLATLAGALLYGYAYWITPWTELRTGAVSILGTAAFLLCAQMVRAHLRKPASPGVAWGMLFPLLIIGLIHLVGLTLSGWHVLHNPPAPEAYPGAAVLTSGPARMPLLLVGALCIVALAFSVILHVALRLNLELQHQATHDALTGLSNRIGFEQAATRLLAAHQRQQKPCALLFMDLDHFKQINDQHGHAAGDHVLGSFAALLRRELRQDDLVARFGGEEFCVFLPETTPAQAGQIAQRLCDAALQLQPVWQQVPIRLSISVGLALPGEHHRTLHSLLVAADHALYAAKDAGRNRVVLAA</sequence>
<keyword evidence="5" id="KW-0548">Nucleotidyltransferase</keyword>
<dbReference type="PANTHER" id="PTHR45138:SF9">
    <property type="entry name" value="DIGUANYLATE CYCLASE DGCM-RELATED"/>
    <property type="match status" value="1"/>
</dbReference>
<gene>
    <name evidence="5" type="ORF">ABVT11_11270</name>
</gene>
<name>A0ABV2CR59_9RHOO</name>
<dbReference type="GO" id="GO:0052621">
    <property type="term" value="F:diguanylate cyclase activity"/>
    <property type="evidence" value="ECO:0007669"/>
    <property type="project" value="UniProtKB-EC"/>
</dbReference>
<feature type="transmembrane region" description="Helical" evidence="3">
    <location>
        <begin position="64"/>
        <end position="90"/>
    </location>
</feature>
<dbReference type="PANTHER" id="PTHR45138">
    <property type="entry name" value="REGULATORY COMPONENTS OF SENSORY TRANSDUCTION SYSTEM"/>
    <property type="match status" value="1"/>
</dbReference>
<evidence type="ECO:0000313" key="5">
    <source>
        <dbReference type="EMBL" id="MET1490405.1"/>
    </source>
</evidence>
<keyword evidence="3" id="KW-0472">Membrane</keyword>
<dbReference type="InterPro" id="IPR043128">
    <property type="entry name" value="Rev_trsase/Diguanyl_cyclase"/>
</dbReference>
<keyword evidence="3" id="KW-1133">Transmembrane helix</keyword>
<dbReference type="InterPro" id="IPR029787">
    <property type="entry name" value="Nucleotide_cyclase"/>
</dbReference>
<dbReference type="PROSITE" id="PS50887">
    <property type="entry name" value="GGDEF"/>
    <property type="match status" value="1"/>
</dbReference>
<evidence type="ECO:0000256" key="1">
    <source>
        <dbReference type="ARBA" id="ARBA00012528"/>
    </source>
</evidence>
<evidence type="ECO:0000259" key="4">
    <source>
        <dbReference type="PROSITE" id="PS50887"/>
    </source>
</evidence>
<dbReference type="CDD" id="cd01949">
    <property type="entry name" value="GGDEF"/>
    <property type="match status" value="1"/>
</dbReference>
<dbReference type="SUPFAM" id="SSF55073">
    <property type="entry name" value="Nucleotide cyclase"/>
    <property type="match status" value="1"/>
</dbReference>
<dbReference type="EMBL" id="JBEWLZ010000005">
    <property type="protein sequence ID" value="MET1490405.1"/>
    <property type="molecule type" value="Genomic_DNA"/>
</dbReference>
<feature type="transmembrane region" description="Helical" evidence="3">
    <location>
        <begin position="39"/>
        <end position="58"/>
    </location>
</feature>
<keyword evidence="3" id="KW-0812">Transmembrane</keyword>
<reference evidence="5 6" key="1">
    <citation type="submission" date="2024-07" db="EMBL/GenBank/DDBJ databases">
        <title>Uliginosibacterium paludis KCTC:42655.</title>
        <authorList>
            <person name="Kim M.K."/>
        </authorList>
    </citation>
    <scope>NUCLEOTIDE SEQUENCE [LARGE SCALE GENOMIC DNA]</scope>
    <source>
        <strain evidence="5 6">KCTC 42655</strain>
    </source>
</reference>
<feature type="transmembrane region" description="Helical" evidence="3">
    <location>
        <begin position="125"/>
        <end position="145"/>
    </location>
</feature>
<dbReference type="Pfam" id="PF00990">
    <property type="entry name" value="GGDEF"/>
    <property type="match status" value="1"/>
</dbReference>
<feature type="domain" description="GGDEF" evidence="4">
    <location>
        <begin position="269"/>
        <end position="401"/>
    </location>
</feature>
<dbReference type="RefSeq" id="WP_345929061.1">
    <property type="nucleotide sequence ID" value="NZ_JBDIVF010000008.1"/>
</dbReference>
<proteinExistence type="predicted"/>
<organism evidence="5 6">
    <name type="scientific">Uliginosibacterium paludis</name>
    <dbReference type="NCBI Taxonomy" id="1615952"/>
    <lineage>
        <taxon>Bacteria</taxon>
        <taxon>Pseudomonadati</taxon>
        <taxon>Pseudomonadota</taxon>
        <taxon>Betaproteobacteria</taxon>
        <taxon>Rhodocyclales</taxon>
        <taxon>Zoogloeaceae</taxon>
        <taxon>Uliginosibacterium</taxon>
    </lineage>
</organism>
<evidence type="ECO:0000256" key="2">
    <source>
        <dbReference type="ARBA" id="ARBA00034247"/>
    </source>
</evidence>